<dbReference type="GO" id="GO:0016020">
    <property type="term" value="C:membrane"/>
    <property type="evidence" value="ECO:0007669"/>
    <property type="project" value="UniProtKB-SubCell"/>
</dbReference>
<dbReference type="InterPro" id="IPR000719">
    <property type="entry name" value="Prot_kinase_dom"/>
</dbReference>
<evidence type="ECO:0000259" key="11">
    <source>
        <dbReference type="PROSITE" id="PS50011"/>
    </source>
</evidence>
<keyword evidence="13" id="KW-0418">Kinase</keyword>
<dbReference type="CDD" id="cd14014">
    <property type="entry name" value="STKc_PknB_like"/>
    <property type="match status" value="1"/>
</dbReference>
<feature type="domain" description="HECT" evidence="12">
    <location>
        <begin position="1273"/>
        <end position="1633"/>
    </location>
</feature>
<comment type="subcellular location">
    <subcellularLocation>
        <location evidence="1">Membrane</location>
        <topology evidence="1">Single-pass membrane protein</topology>
    </subcellularLocation>
</comment>
<dbReference type="SUPFAM" id="SSF56204">
    <property type="entry name" value="Hect, E3 ligase catalytic domain"/>
    <property type="match status" value="1"/>
</dbReference>
<keyword evidence="5 8" id="KW-0833">Ubl conjugation pathway</keyword>
<dbReference type="InterPro" id="IPR011009">
    <property type="entry name" value="Kinase-like_dom_sf"/>
</dbReference>
<dbReference type="Pfam" id="PF23598">
    <property type="entry name" value="LRR_14"/>
    <property type="match status" value="2"/>
</dbReference>
<dbReference type="Gene3D" id="3.80.10.10">
    <property type="entry name" value="Ribonuclease Inhibitor"/>
    <property type="match status" value="3"/>
</dbReference>
<dbReference type="InterPro" id="IPR017868">
    <property type="entry name" value="Filamin/ABP280_repeat-like"/>
</dbReference>
<dbReference type="GO" id="GO:0004842">
    <property type="term" value="F:ubiquitin-protein transferase activity"/>
    <property type="evidence" value="ECO:0007669"/>
    <property type="project" value="InterPro"/>
</dbReference>
<evidence type="ECO:0000256" key="10">
    <source>
        <dbReference type="SAM" id="MobiDB-lite"/>
    </source>
</evidence>
<dbReference type="Proteomes" id="UP001149090">
    <property type="component" value="Unassembled WGS sequence"/>
</dbReference>
<feature type="domain" description="Protein kinase" evidence="11">
    <location>
        <begin position="964"/>
        <end position="1212"/>
    </location>
</feature>
<evidence type="ECO:0000256" key="5">
    <source>
        <dbReference type="ARBA" id="ARBA00022786"/>
    </source>
</evidence>
<dbReference type="SMART" id="SM00369">
    <property type="entry name" value="LRR_TYP"/>
    <property type="match status" value="11"/>
</dbReference>
<dbReference type="PROSITE" id="PS50011">
    <property type="entry name" value="PROTEIN_KINASE_DOM"/>
    <property type="match status" value="1"/>
</dbReference>
<dbReference type="SMART" id="SM00557">
    <property type="entry name" value="IG_FLMN"/>
    <property type="match status" value="2"/>
</dbReference>
<dbReference type="SUPFAM" id="SSF56112">
    <property type="entry name" value="Protein kinase-like (PK-like)"/>
    <property type="match status" value="1"/>
</dbReference>
<evidence type="ECO:0000256" key="3">
    <source>
        <dbReference type="ARBA" id="ARBA00022737"/>
    </source>
</evidence>
<dbReference type="InterPro" id="IPR008271">
    <property type="entry name" value="Ser/Thr_kinase_AS"/>
</dbReference>
<reference evidence="13" key="1">
    <citation type="submission" date="2022-10" db="EMBL/GenBank/DDBJ databases">
        <title>Novel sulphate-reducing endosymbionts in the free-living metamonad Anaeramoeba.</title>
        <authorList>
            <person name="Jerlstrom-Hultqvist J."/>
            <person name="Cepicka I."/>
            <person name="Gallot-Lavallee L."/>
            <person name="Salas-Leiva D."/>
            <person name="Curtis B.A."/>
            <person name="Zahonova K."/>
            <person name="Pipaliya S."/>
            <person name="Dacks J."/>
            <person name="Roger A.J."/>
        </authorList>
    </citation>
    <scope>NUCLEOTIDE SEQUENCE</scope>
    <source>
        <strain evidence="13">BMAN</strain>
    </source>
</reference>
<comment type="caution">
    <text evidence="13">The sequence shown here is derived from an EMBL/GenBank/DDBJ whole genome shotgun (WGS) entry which is preliminary data.</text>
</comment>
<dbReference type="PANTHER" id="PTHR48056:SF81">
    <property type="entry name" value="RECEPTOR PROTEIN-TYROSINE KINASE CEPR1"/>
    <property type="match status" value="1"/>
</dbReference>
<dbReference type="PROSITE" id="PS00108">
    <property type="entry name" value="PROTEIN_KINASE_ST"/>
    <property type="match status" value="1"/>
</dbReference>
<dbReference type="InterPro" id="IPR013783">
    <property type="entry name" value="Ig-like_fold"/>
</dbReference>
<accession>A0A9Q0LWW1</accession>
<dbReference type="GO" id="GO:0004672">
    <property type="term" value="F:protein kinase activity"/>
    <property type="evidence" value="ECO:0007669"/>
    <property type="project" value="InterPro"/>
</dbReference>
<dbReference type="InterPro" id="IPR035983">
    <property type="entry name" value="Hect_E3_ubiquitin_ligase"/>
</dbReference>
<dbReference type="InterPro" id="IPR032675">
    <property type="entry name" value="LRR_dom_sf"/>
</dbReference>
<dbReference type="InterPro" id="IPR014756">
    <property type="entry name" value="Ig_E-set"/>
</dbReference>
<feature type="region of interest" description="Disordered" evidence="10">
    <location>
        <begin position="1709"/>
        <end position="1732"/>
    </location>
</feature>
<dbReference type="InterPro" id="IPR000569">
    <property type="entry name" value="HECT_dom"/>
</dbReference>
<dbReference type="SUPFAM" id="SSF81296">
    <property type="entry name" value="E set domains"/>
    <property type="match status" value="2"/>
</dbReference>
<dbReference type="Pfam" id="PF00630">
    <property type="entry name" value="Filamin"/>
    <property type="match status" value="2"/>
</dbReference>
<dbReference type="Pfam" id="PF00069">
    <property type="entry name" value="Pkinase"/>
    <property type="match status" value="1"/>
</dbReference>
<keyword evidence="14" id="KW-1185">Reference proteome</keyword>
<keyword evidence="4" id="KW-0547">Nucleotide-binding</keyword>
<dbReference type="SMART" id="SM00365">
    <property type="entry name" value="LRR_SD22"/>
    <property type="match status" value="7"/>
</dbReference>
<keyword evidence="6" id="KW-0067">ATP-binding</keyword>
<dbReference type="InterPro" id="IPR003591">
    <property type="entry name" value="Leu-rich_rpt_typical-subtyp"/>
</dbReference>
<evidence type="ECO:0000313" key="13">
    <source>
        <dbReference type="EMBL" id="KAJ5078785.1"/>
    </source>
</evidence>
<evidence type="ECO:0000256" key="2">
    <source>
        <dbReference type="ARBA" id="ARBA00022614"/>
    </source>
</evidence>
<evidence type="ECO:0000313" key="14">
    <source>
        <dbReference type="Proteomes" id="UP001149090"/>
    </source>
</evidence>
<dbReference type="InterPro" id="IPR050647">
    <property type="entry name" value="Plant_LRR-RLKs"/>
</dbReference>
<comment type="caution">
    <text evidence="8">Lacks conserved residue(s) required for the propagation of feature annotation.</text>
</comment>
<dbReference type="InterPro" id="IPR001611">
    <property type="entry name" value="Leu-rich_rpt"/>
</dbReference>
<dbReference type="GO" id="GO:0005524">
    <property type="term" value="F:ATP binding"/>
    <property type="evidence" value="ECO:0007669"/>
    <property type="project" value="UniProtKB-KW"/>
</dbReference>
<dbReference type="SUPFAM" id="SSF52058">
    <property type="entry name" value="L domain-like"/>
    <property type="match status" value="1"/>
</dbReference>
<proteinExistence type="predicted"/>
<dbReference type="PROSITE" id="PS50237">
    <property type="entry name" value="HECT"/>
    <property type="match status" value="1"/>
</dbReference>
<keyword evidence="9" id="KW-0175">Coiled coil</keyword>
<keyword evidence="2" id="KW-0433">Leucine-rich repeat</keyword>
<evidence type="ECO:0000256" key="9">
    <source>
        <dbReference type="SAM" id="Coils"/>
    </source>
</evidence>
<dbReference type="Gene3D" id="1.10.510.10">
    <property type="entry name" value="Transferase(Phosphotransferase) domain 1"/>
    <property type="match status" value="1"/>
</dbReference>
<feature type="compositionally biased region" description="Basic residues" evidence="10">
    <location>
        <begin position="1715"/>
        <end position="1732"/>
    </location>
</feature>
<dbReference type="OrthoDB" id="346907at2759"/>
<dbReference type="Pfam" id="PF00632">
    <property type="entry name" value="HECT"/>
    <property type="match status" value="1"/>
</dbReference>
<dbReference type="PROSITE" id="PS50194">
    <property type="entry name" value="FILAMIN_REPEAT"/>
    <property type="match status" value="2"/>
</dbReference>
<evidence type="ECO:0000256" key="8">
    <source>
        <dbReference type="PROSITE-ProRule" id="PRU00104"/>
    </source>
</evidence>
<name>A0A9Q0LWW1_ANAIG</name>
<dbReference type="SMART" id="SM00364">
    <property type="entry name" value="LRR_BAC"/>
    <property type="match status" value="7"/>
</dbReference>
<evidence type="ECO:0000256" key="1">
    <source>
        <dbReference type="ARBA" id="ARBA00004167"/>
    </source>
</evidence>
<dbReference type="EMBL" id="JAPDFW010000044">
    <property type="protein sequence ID" value="KAJ5078785.1"/>
    <property type="molecule type" value="Genomic_DNA"/>
</dbReference>
<keyword evidence="3" id="KW-0677">Repeat</keyword>
<protein>
    <submittedName>
        <fullName evidence="13">Leucine rich repeat kinase 2</fullName>
    </submittedName>
</protein>
<feature type="repeat" description="Filamin" evidence="7">
    <location>
        <begin position="470"/>
        <end position="591"/>
    </location>
</feature>
<gene>
    <name evidence="13" type="ORF">M0811_04508</name>
</gene>
<dbReference type="Gene3D" id="3.90.1750.10">
    <property type="entry name" value="Hect, E3 ligase catalytic domains"/>
    <property type="match status" value="1"/>
</dbReference>
<evidence type="ECO:0000259" key="12">
    <source>
        <dbReference type="PROSITE" id="PS50237"/>
    </source>
</evidence>
<evidence type="ECO:0000256" key="4">
    <source>
        <dbReference type="ARBA" id="ARBA00022741"/>
    </source>
</evidence>
<feature type="coiled-coil region" evidence="9">
    <location>
        <begin position="834"/>
        <end position="919"/>
    </location>
</feature>
<dbReference type="SMART" id="SM00220">
    <property type="entry name" value="S_TKc"/>
    <property type="match status" value="1"/>
</dbReference>
<evidence type="ECO:0000256" key="6">
    <source>
        <dbReference type="ARBA" id="ARBA00022840"/>
    </source>
</evidence>
<organism evidence="13 14">
    <name type="scientific">Anaeramoeba ignava</name>
    <name type="common">Anaerobic marine amoeba</name>
    <dbReference type="NCBI Taxonomy" id="1746090"/>
    <lineage>
        <taxon>Eukaryota</taxon>
        <taxon>Metamonada</taxon>
        <taxon>Anaeramoebidae</taxon>
        <taxon>Anaeramoeba</taxon>
    </lineage>
</organism>
<dbReference type="PROSITE" id="PS51450">
    <property type="entry name" value="LRR"/>
    <property type="match status" value="3"/>
</dbReference>
<dbReference type="Gene3D" id="2.60.40.10">
    <property type="entry name" value="Immunoglobulins"/>
    <property type="match status" value="2"/>
</dbReference>
<dbReference type="InterPro" id="IPR055414">
    <property type="entry name" value="LRR_R13L4/SHOC2-like"/>
</dbReference>
<sequence length="1785" mass="204211">MKENFKRNIIESSEDEDDPTESVLYQIQEAERRQWAELILFDIHLTSLPSEIKNLTHLEILNINNNQLPTIPVEIGFLTGLQELYCGNNAMQYIPNEIGNLRFLRELHLHQNMLKTLPSSIGNLLNLECLYLYDNQLPFLPNEICKLTNLVKLSLNKNLLSKFPAEISQLTRLKKLYLQNNKFQHLPLEITTLTSLAKFYFGGNKIEFIPKEIDSLAKLKGLFLSGNMIKELPDSIGNLSNLIELGLNDNKLQKIPHSLGNLSNLTEMDLSDNQLETLPSSIGNLTSLKILYISRNILSSLPLELAKLAKLTKLNLSGNELREIPPILGNLTQLTLLNIRDNPLLDISQEIISSGTRKILAHLRSLIPEETDPTKCEAFGEGLWVAVAGMKAVFMIHARDKNGSLRTTGGDRFQVSLRNKEFEIIAQVTDNSNGTYSVSYIATKKGEYLISVVLDGTHISGSPFTSSVESGQIEPANCYVSGPGINSGIVSQSSVFIIHARDKFGNPAGDSQKNGFMLQRSTFRISSFQSKKIDTFLVELNGPTRVYGEVTETNKEGQFQVVYIIHEPGVYTLSITVNGVHVSNSPLTVSFEYASPQSEDNDFVSVFKLLNEVSSLRSRMHFMEEIDQFGVRLQQELECLSEYREDLKRLHVGKALSGPKRLFDKIRDIQEKIRIEVSTGNYDGFKSLLPMRDGLRSECRQTLKSLLEKLDRLSKVQEERSDYLEQAIPELRRLLELSLTVQKSYENGPPIEKAVSNYWQWRQHISSTMSNVITRTDRLLGQLIENLKSEKKVLVSESPLIEKGEKMSGQLIFSSQRFLESLVQERPLHEHQHTMEIRRQYNSMYRELEKVERERVEIERLKNLAKNLNIQKRQKQEELIDMEAKLKRLILNEAKLTEITRVKRQINEIQEKVAQKTFELEQILGRMYALANEHPELVFDGAFDIYRKKKKRGVNAVDRKFSDYERVKVLGHGRHRVFLMKYQGEYCVLKEFLVADDKSVKQFEREVSLIERLENPQIISFNCTFYDHSRLLAYISMPYFEQGSVRDWLKNHNPTPSKILTVFRQILQAVDYLHEHGVIHRDLKLENVLMSSDGRPVISDFGFSQDTFVTINGTSSIHSTGESRSSGIVGTQGYMAPEVIEGKKGTAKSDMWSFGVMLYEANYKQLPPSVLPQKISFANERERRFWDLIEKLLAQDPEKRPTAKKAVFHPYFTTSLISDTHSNTKMIESEKKLSSLREHLESIREQWKSKPPLEINIRRTEGFVAEKLLNDFSPSNLRNEELFRPLKVTFVEEEDTNDKGGLTTKMYKLLFEQITAPELELFEFKSAGSFLPKQVPKTTEFAKIAREPQQPPREMNTNQPIQTIYNTNSEDEVFSNVNAKEIIKKFNSKVVANRKSTTTTTSPTNSKPKEKIITSPVVHKTPIARETRRNSGNIANPSESAISRQEKFMAFGRLMVKSMIDGRTGPIYMAPSFFKYLLNISPTLSDLGAYDPKIALSLHNILSRQITKQDGIIVGSFLKNEDQTLIEEANKHQCILRIIEHILIGSRKNELEWIKQGFYSVDLSQFLSEFSETDLILSMCENEQINSNLVWSKIVFTKEWTETSLPSPVPQYLREFLDQLSPNDLRRFLRFTTFFCDTSNAIFPINSADNEPDPNNISTRSLSLQNFHQKENTKFSLSEVSKEQSVINQQQQTPPDPTMIHSISLVRPQRAKPLQQRRPKHTKQSIGTKRKKIDSLRHRSITVIKAPPTTKIPIAFPLVAELQLPDYQSFNELRDNLIEAIASIL</sequence>
<dbReference type="SMART" id="SM00119">
    <property type="entry name" value="HECTc"/>
    <property type="match status" value="1"/>
</dbReference>
<dbReference type="PANTHER" id="PTHR48056">
    <property type="entry name" value="LRR RECEPTOR-LIKE SERINE/THREONINE-PROTEIN KINASE-RELATED"/>
    <property type="match status" value="1"/>
</dbReference>
<evidence type="ECO:0000256" key="7">
    <source>
        <dbReference type="PROSITE-ProRule" id="PRU00087"/>
    </source>
</evidence>
<feature type="repeat" description="Filamin" evidence="7">
    <location>
        <begin position="368"/>
        <end position="468"/>
    </location>
</feature>
<feature type="region of interest" description="Disordered" evidence="10">
    <location>
        <begin position="1"/>
        <end position="21"/>
    </location>
</feature>
<dbReference type="InterPro" id="IPR001298">
    <property type="entry name" value="Filamin/ABP280_rpt"/>
</dbReference>
<keyword evidence="13" id="KW-0808">Transferase</keyword>